<comment type="caution">
    <text evidence="2">The sequence shown here is derived from an EMBL/GenBank/DDBJ whole genome shotgun (WGS) entry which is preliminary data.</text>
</comment>
<dbReference type="PANTHER" id="PTHR35204">
    <property type="entry name" value="YALI0A21131P"/>
    <property type="match status" value="1"/>
</dbReference>
<evidence type="ECO:0000313" key="2">
    <source>
        <dbReference type="EMBL" id="KAI1870963.1"/>
    </source>
</evidence>
<dbReference type="EMBL" id="JAFIMR010000013">
    <property type="protein sequence ID" value="KAI1870963.1"/>
    <property type="molecule type" value="Genomic_DNA"/>
</dbReference>
<dbReference type="PANTHER" id="PTHR35204:SF1">
    <property type="entry name" value="ENTEROTOXIN"/>
    <property type="match status" value="1"/>
</dbReference>
<evidence type="ECO:0000313" key="3">
    <source>
        <dbReference type="Proteomes" id="UP000829685"/>
    </source>
</evidence>
<reference evidence="2" key="1">
    <citation type="submission" date="2021-03" db="EMBL/GenBank/DDBJ databases">
        <title>Revisited historic fungal species revealed as producer of novel bioactive compounds through whole genome sequencing and comparative genomics.</title>
        <authorList>
            <person name="Vignolle G.A."/>
            <person name="Hochenegger N."/>
            <person name="Mach R.L."/>
            <person name="Mach-Aigner A.R."/>
            <person name="Javad Rahimi M."/>
            <person name="Salim K.A."/>
            <person name="Chan C.M."/>
            <person name="Lim L.B.L."/>
            <person name="Cai F."/>
            <person name="Druzhinina I.S."/>
            <person name="U'Ren J.M."/>
            <person name="Derntl C."/>
        </authorList>
    </citation>
    <scope>NUCLEOTIDE SEQUENCE</scope>
    <source>
        <strain evidence="2">TUCIM 5799</strain>
    </source>
</reference>
<protein>
    <submittedName>
        <fullName evidence="2">Uncharacterized protein</fullName>
    </submittedName>
</protein>
<evidence type="ECO:0000256" key="1">
    <source>
        <dbReference type="SAM" id="SignalP"/>
    </source>
</evidence>
<name>A0A9P9WML8_9PEZI</name>
<feature type="chain" id="PRO_5040340876" evidence="1">
    <location>
        <begin position="21"/>
        <end position="522"/>
    </location>
</feature>
<keyword evidence="1" id="KW-0732">Signal</keyword>
<gene>
    <name evidence="2" type="ORF">JX265_006003</name>
</gene>
<proteinExistence type="predicted"/>
<accession>A0A9P9WML8</accession>
<keyword evidence="3" id="KW-1185">Reference proteome</keyword>
<dbReference type="AlphaFoldDB" id="A0A9P9WML8"/>
<sequence length="522" mass="58849">MVSRSVHAIAALLLVSCSTAAPPSRDPFGPSLESARQNAPQIFNAIHNAMRQFGSSLHHNGMSFFPATIPAGTMLYHGATTPKIPDTLEWLAFEVEHAENFARGYRRPNQTRGFAQSQENGQRPLQNWAHSEKEEYVTFRSSSMAHVFDDGWHGNEPAWEPGYFHIYQAVRPLNVLYLDGMAAGKTNMGTNDAEDFILSSNKSRGGYEDYIRAADLCTWSKQWGVDGLIRMEPGFEVIYCDFHDGGLLQVAANRRGPIDGSKEYLIFKMFEWIQAASKRYRGIGGNRVQVDYSSMVSAFFYPVNLTNPNATRSEHPRLVFATESELAAIKGHVERTVIRSWEGVKSTVDWQGVTDMIVTRYSDRLSLMAATKSIKDMKLLLSHLLDGYIHRQDDGFDLHAAQQRCRRHYLDGFAPVTPEDNLMHAGIDSTAKLICETLFEAHALVVENPSADESSVQTAVRMAQDLMDTLRWPEWKLCGACQVDEVCFVAMWPFGNVEDHYSPSCQNATTAFARNSYWRYNW</sequence>
<dbReference type="PROSITE" id="PS51257">
    <property type="entry name" value="PROKAR_LIPOPROTEIN"/>
    <property type="match status" value="1"/>
</dbReference>
<feature type="signal peptide" evidence="1">
    <location>
        <begin position="1"/>
        <end position="20"/>
    </location>
</feature>
<organism evidence="2 3">
    <name type="scientific">Neoarthrinium moseri</name>
    <dbReference type="NCBI Taxonomy" id="1658444"/>
    <lineage>
        <taxon>Eukaryota</taxon>
        <taxon>Fungi</taxon>
        <taxon>Dikarya</taxon>
        <taxon>Ascomycota</taxon>
        <taxon>Pezizomycotina</taxon>
        <taxon>Sordariomycetes</taxon>
        <taxon>Xylariomycetidae</taxon>
        <taxon>Amphisphaeriales</taxon>
        <taxon>Apiosporaceae</taxon>
        <taxon>Neoarthrinium</taxon>
    </lineage>
</organism>
<dbReference type="Proteomes" id="UP000829685">
    <property type="component" value="Unassembled WGS sequence"/>
</dbReference>
<dbReference type="InterPro" id="IPR038921">
    <property type="entry name" value="YOR389W-like"/>
</dbReference>